<comment type="similarity">
    <text evidence="2">Belongs to the BetVI family.</text>
</comment>
<organism evidence="4 5">
    <name type="scientific">Lolium multiflorum</name>
    <name type="common">Italian ryegrass</name>
    <name type="synonym">Lolium perenne subsp. multiflorum</name>
    <dbReference type="NCBI Taxonomy" id="4521"/>
    <lineage>
        <taxon>Eukaryota</taxon>
        <taxon>Viridiplantae</taxon>
        <taxon>Streptophyta</taxon>
        <taxon>Embryophyta</taxon>
        <taxon>Tracheophyta</taxon>
        <taxon>Spermatophyta</taxon>
        <taxon>Magnoliopsida</taxon>
        <taxon>Liliopsida</taxon>
        <taxon>Poales</taxon>
        <taxon>Poaceae</taxon>
        <taxon>BOP clade</taxon>
        <taxon>Pooideae</taxon>
        <taxon>Poodae</taxon>
        <taxon>Poeae</taxon>
        <taxon>Poeae Chloroplast Group 2 (Poeae type)</taxon>
        <taxon>Loliodinae</taxon>
        <taxon>Loliinae</taxon>
        <taxon>Lolium</taxon>
    </lineage>
</organism>
<evidence type="ECO:0000256" key="2">
    <source>
        <dbReference type="ARBA" id="ARBA00009744"/>
    </source>
</evidence>
<keyword evidence="5" id="KW-1185">Reference proteome</keyword>
<dbReference type="GO" id="GO:0005737">
    <property type="term" value="C:cytoplasm"/>
    <property type="evidence" value="ECO:0007669"/>
    <property type="project" value="TreeGrafter"/>
</dbReference>
<dbReference type="Proteomes" id="UP001231189">
    <property type="component" value="Unassembled WGS sequence"/>
</dbReference>
<dbReference type="GO" id="GO:0009738">
    <property type="term" value="P:abscisic acid-activated signaling pathway"/>
    <property type="evidence" value="ECO:0007669"/>
    <property type="project" value="InterPro"/>
</dbReference>
<dbReference type="FunFam" id="3.30.530.20:FF:000007">
    <property type="entry name" value="Major pollen allergen Bet v 1-A"/>
    <property type="match status" value="1"/>
</dbReference>
<evidence type="ECO:0000259" key="3">
    <source>
        <dbReference type="Pfam" id="PF00407"/>
    </source>
</evidence>
<dbReference type="Gene3D" id="3.30.530.20">
    <property type="match status" value="1"/>
</dbReference>
<dbReference type="InterPro" id="IPR050279">
    <property type="entry name" value="Plant_def-hormone_signal"/>
</dbReference>
<dbReference type="InterPro" id="IPR023393">
    <property type="entry name" value="START-like_dom_sf"/>
</dbReference>
<gene>
    <name evidence="4" type="ORF">QYE76_025207</name>
</gene>
<dbReference type="GO" id="GO:0038023">
    <property type="term" value="F:signaling receptor activity"/>
    <property type="evidence" value="ECO:0007669"/>
    <property type="project" value="InterPro"/>
</dbReference>
<sequence length="356" mass="38869">MENYSLFMGAAAVMKMAVEMAAVLMEKPSGALPARQGGNRDSCPPDLGSRDGGGSGTFLVLTENTMLHDFLNYAKRNTFKSVHQALECRCRVSHSIVNFLAQGSGTVLRRERQIYPLKHALGWNPLNLIPEIFILDRSSAISDAVLTGCCRRVSHRACQNVLPAKTHRRVVKQHEEPGGCQDAVGPGPSTLSRNVPAHVLAVARACHLTYTCWTHEIESQVAAPRIFCACVTDCHTLAPKLAPHIIESAHHVEGDGGVGSIGHYNCGSAVPFNIVKKKIQFLDVDKYECKYTIECDGIEMATWNIKIKPTENGGSVVKVECTYKCVEGKDMMLKAKDSGIDMFKTVEAYLIANPDA</sequence>
<dbReference type="Pfam" id="PF00407">
    <property type="entry name" value="Bet_v_1"/>
    <property type="match status" value="1"/>
</dbReference>
<feature type="domain" description="Bet v I/Major latex protein" evidence="3">
    <location>
        <begin position="214"/>
        <end position="352"/>
    </location>
</feature>
<dbReference type="PRINTS" id="PR00634">
    <property type="entry name" value="BETALLERGEN"/>
</dbReference>
<protein>
    <recommendedName>
        <fullName evidence="3">Bet v I/Major latex protein domain-containing protein</fullName>
    </recommendedName>
</protein>
<dbReference type="GO" id="GO:0010427">
    <property type="term" value="F:abscisic acid binding"/>
    <property type="evidence" value="ECO:0007669"/>
    <property type="project" value="InterPro"/>
</dbReference>
<dbReference type="InterPro" id="IPR024949">
    <property type="entry name" value="Bet_v_I_allergen"/>
</dbReference>
<dbReference type="InterPro" id="IPR000916">
    <property type="entry name" value="Bet_v_I/MLP"/>
</dbReference>
<dbReference type="AlphaFoldDB" id="A0AAD8RF79"/>
<comment type="subcellular location">
    <subcellularLocation>
        <location evidence="1">Nucleus</location>
    </subcellularLocation>
</comment>
<dbReference type="PANTHER" id="PTHR31213">
    <property type="entry name" value="OS08G0374000 PROTEIN-RELATED"/>
    <property type="match status" value="1"/>
</dbReference>
<accession>A0AAD8RF79</accession>
<name>A0AAD8RF79_LOLMU</name>
<dbReference type="GO" id="GO:0005634">
    <property type="term" value="C:nucleus"/>
    <property type="evidence" value="ECO:0007669"/>
    <property type="project" value="UniProtKB-SubCell"/>
</dbReference>
<evidence type="ECO:0000256" key="1">
    <source>
        <dbReference type="ARBA" id="ARBA00004123"/>
    </source>
</evidence>
<dbReference type="SUPFAM" id="SSF55961">
    <property type="entry name" value="Bet v1-like"/>
    <property type="match status" value="1"/>
</dbReference>
<proteinExistence type="inferred from homology"/>
<dbReference type="GO" id="GO:0004864">
    <property type="term" value="F:protein phosphatase inhibitor activity"/>
    <property type="evidence" value="ECO:0007669"/>
    <property type="project" value="InterPro"/>
</dbReference>
<evidence type="ECO:0000313" key="5">
    <source>
        <dbReference type="Proteomes" id="UP001231189"/>
    </source>
</evidence>
<evidence type="ECO:0000313" key="4">
    <source>
        <dbReference type="EMBL" id="KAK1619690.1"/>
    </source>
</evidence>
<dbReference type="EMBL" id="JAUUTY010000006">
    <property type="protein sequence ID" value="KAK1619690.1"/>
    <property type="molecule type" value="Genomic_DNA"/>
</dbReference>
<dbReference type="GO" id="GO:0006952">
    <property type="term" value="P:defense response"/>
    <property type="evidence" value="ECO:0007669"/>
    <property type="project" value="InterPro"/>
</dbReference>
<comment type="caution">
    <text evidence="4">The sequence shown here is derived from an EMBL/GenBank/DDBJ whole genome shotgun (WGS) entry which is preliminary data.</text>
</comment>
<dbReference type="CDD" id="cd07816">
    <property type="entry name" value="Bet_v1-like"/>
    <property type="match status" value="1"/>
</dbReference>
<dbReference type="PANTHER" id="PTHR31213:SF197">
    <property type="entry name" value="BET V I_MAJOR LATEX PROTEIN DOMAIN-CONTAINING PROTEIN"/>
    <property type="match status" value="1"/>
</dbReference>
<reference evidence="4" key="1">
    <citation type="submission" date="2023-07" db="EMBL/GenBank/DDBJ databases">
        <title>A chromosome-level genome assembly of Lolium multiflorum.</title>
        <authorList>
            <person name="Chen Y."/>
            <person name="Copetti D."/>
            <person name="Kolliker R."/>
            <person name="Studer B."/>
        </authorList>
    </citation>
    <scope>NUCLEOTIDE SEQUENCE</scope>
    <source>
        <strain evidence="4">02402/16</strain>
        <tissue evidence="4">Leaf</tissue>
    </source>
</reference>